<reference evidence="2 3" key="1">
    <citation type="submission" date="2023-10" db="EMBL/GenBank/DDBJ databases">
        <title>Draft genome sequence of Xylaria bambusicola isolate GMP-LS, the root and basal stem rot pathogen of sugarcane in Indonesia.</title>
        <authorList>
            <person name="Selvaraj P."/>
            <person name="Muralishankar V."/>
            <person name="Muruganantham S."/>
            <person name="Sp S."/>
            <person name="Haryani S."/>
            <person name="Lau K.J.X."/>
            <person name="Naqvi N.I."/>
        </authorList>
    </citation>
    <scope>NUCLEOTIDE SEQUENCE [LARGE SCALE GENOMIC DNA]</scope>
    <source>
        <strain evidence="2">GMP-LS</strain>
    </source>
</reference>
<keyword evidence="3" id="KW-1185">Reference proteome</keyword>
<accession>A0AAN7V2T4</accession>
<protein>
    <submittedName>
        <fullName evidence="2">Uncharacterized protein</fullName>
    </submittedName>
</protein>
<comment type="caution">
    <text evidence="2">The sequence shown here is derived from an EMBL/GenBank/DDBJ whole genome shotgun (WGS) entry which is preliminary data.</text>
</comment>
<dbReference type="AlphaFoldDB" id="A0AAN7V2T4"/>
<evidence type="ECO:0000256" key="1">
    <source>
        <dbReference type="SAM" id="Phobius"/>
    </source>
</evidence>
<sequence length="98" mass="11080">MTTMMTTQLTKEDVERRVKVRVAAGKTMPGAERDGAFRKIVQTAENGTVTRLLGQKELPFVSAAYLNWVVDNRIWMNLGMVTTSIYSISSIWYANIIH</sequence>
<name>A0AAN7V2T4_9PEZI</name>
<organism evidence="2 3">
    <name type="scientific">Xylaria bambusicola</name>
    <dbReference type="NCBI Taxonomy" id="326684"/>
    <lineage>
        <taxon>Eukaryota</taxon>
        <taxon>Fungi</taxon>
        <taxon>Dikarya</taxon>
        <taxon>Ascomycota</taxon>
        <taxon>Pezizomycotina</taxon>
        <taxon>Sordariomycetes</taxon>
        <taxon>Xylariomycetidae</taxon>
        <taxon>Xylariales</taxon>
        <taxon>Xylariaceae</taxon>
        <taxon>Xylaria</taxon>
    </lineage>
</organism>
<evidence type="ECO:0000313" key="3">
    <source>
        <dbReference type="Proteomes" id="UP001305414"/>
    </source>
</evidence>
<proteinExistence type="predicted"/>
<dbReference type="Proteomes" id="UP001305414">
    <property type="component" value="Unassembled WGS sequence"/>
</dbReference>
<keyword evidence="1" id="KW-1133">Transmembrane helix</keyword>
<feature type="transmembrane region" description="Helical" evidence="1">
    <location>
        <begin position="74"/>
        <end position="94"/>
    </location>
</feature>
<keyword evidence="1" id="KW-0472">Membrane</keyword>
<evidence type="ECO:0000313" key="2">
    <source>
        <dbReference type="EMBL" id="KAK5637696.1"/>
    </source>
</evidence>
<dbReference type="EMBL" id="JAWHQM010000248">
    <property type="protein sequence ID" value="KAK5637696.1"/>
    <property type="molecule type" value="Genomic_DNA"/>
</dbReference>
<gene>
    <name evidence="2" type="ORF">RRF57_013411</name>
</gene>
<keyword evidence="1" id="KW-0812">Transmembrane</keyword>